<evidence type="ECO:0000313" key="2">
    <source>
        <dbReference type="EMBL" id="MDD0815248.1"/>
    </source>
</evidence>
<gene>
    <name evidence="2" type="ORF">PSQ39_11455</name>
</gene>
<dbReference type="EMBL" id="JAQSIO010000003">
    <property type="protein sequence ID" value="MDD0815248.1"/>
    <property type="molecule type" value="Genomic_DNA"/>
</dbReference>
<dbReference type="Proteomes" id="UP001528672">
    <property type="component" value="Unassembled WGS sequence"/>
</dbReference>
<name>A0ABT5MFA0_9BURK</name>
<sequence>MRQPILFCLSVLLLSSAQAFMPQAGVWIVTAEENGKPGRGMGIDVQNDIFAMQVYAYDDDGRPSFFTAVGALADNQISTEMMRHEGGPSFASGPRQAVTVGSVGRVSLRFTDALSGFVTFPGEMEKAISRLNFGYAATAENLKGAWVLTTYTPEGWVAEVPLLQVTQSSGTNGNGLVASADGRYGCENQISGAYAGSVLCVKLNAQNALEKTYVFKNSVNEGDGNWWPAGSNVGYSLYVRRLVSASTSFTGQLRNQLATAGVSAIQAHLNALGAQAAAR</sequence>
<proteinExistence type="predicted"/>
<organism evidence="2 3">
    <name type="scientific">Curvibacter microcysteis</name>
    <dbReference type="NCBI Taxonomy" id="3026419"/>
    <lineage>
        <taxon>Bacteria</taxon>
        <taxon>Pseudomonadati</taxon>
        <taxon>Pseudomonadota</taxon>
        <taxon>Betaproteobacteria</taxon>
        <taxon>Burkholderiales</taxon>
        <taxon>Comamonadaceae</taxon>
        <taxon>Curvibacter</taxon>
    </lineage>
</organism>
<feature type="signal peptide" evidence="1">
    <location>
        <begin position="1"/>
        <end position="19"/>
    </location>
</feature>
<evidence type="ECO:0000313" key="3">
    <source>
        <dbReference type="Proteomes" id="UP001528672"/>
    </source>
</evidence>
<comment type="caution">
    <text evidence="2">The sequence shown here is derived from an EMBL/GenBank/DDBJ whole genome shotgun (WGS) entry which is preliminary data.</text>
</comment>
<reference evidence="2 3" key="1">
    <citation type="submission" date="2023-02" db="EMBL/GenBank/DDBJ databases">
        <title>Bacterial whole genome sequence for Curvibacter sp. HBC28.</title>
        <authorList>
            <person name="Le V."/>
            <person name="Ko S.-R."/>
            <person name="Ahn C.-Y."/>
            <person name="Oh H.-M."/>
        </authorList>
    </citation>
    <scope>NUCLEOTIDE SEQUENCE [LARGE SCALE GENOMIC DNA]</scope>
    <source>
        <strain evidence="2 3">HBC28</strain>
    </source>
</reference>
<dbReference type="RefSeq" id="WP_273926900.1">
    <property type="nucleotide sequence ID" value="NZ_JAQSIO010000003.1"/>
</dbReference>
<protein>
    <submittedName>
        <fullName evidence="2">Uncharacterized protein</fullName>
    </submittedName>
</protein>
<feature type="chain" id="PRO_5045841167" evidence="1">
    <location>
        <begin position="20"/>
        <end position="279"/>
    </location>
</feature>
<keyword evidence="3" id="KW-1185">Reference proteome</keyword>
<keyword evidence="1" id="KW-0732">Signal</keyword>
<accession>A0ABT5MFA0</accession>
<evidence type="ECO:0000256" key="1">
    <source>
        <dbReference type="SAM" id="SignalP"/>
    </source>
</evidence>